<dbReference type="RefSeq" id="WP_250922388.1">
    <property type="nucleotide sequence ID" value="NZ_JAMQAW010000036.1"/>
</dbReference>
<evidence type="ECO:0000256" key="8">
    <source>
        <dbReference type="ARBA" id="ARBA00022989"/>
    </source>
</evidence>
<dbReference type="PANTHER" id="PTHR12468:SF2">
    <property type="entry name" value="GPI MANNOSYLTRANSFERASE 2"/>
    <property type="match status" value="1"/>
</dbReference>
<keyword evidence="6 11" id="KW-0812">Transmembrane</keyword>
<feature type="transmembrane region" description="Helical" evidence="11">
    <location>
        <begin position="334"/>
        <end position="352"/>
    </location>
</feature>
<dbReference type="PANTHER" id="PTHR12468">
    <property type="entry name" value="GPI MANNOSYLTRANSFERASE 2"/>
    <property type="match status" value="1"/>
</dbReference>
<protein>
    <recommendedName>
        <fullName evidence="14">Integral membrane protein</fullName>
    </recommendedName>
</protein>
<keyword evidence="5" id="KW-0808">Transferase</keyword>
<organism evidence="12 13">
    <name type="scientific">Streptomyces albipurpureus</name>
    <dbReference type="NCBI Taxonomy" id="2897419"/>
    <lineage>
        <taxon>Bacteria</taxon>
        <taxon>Bacillati</taxon>
        <taxon>Actinomycetota</taxon>
        <taxon>Actinomycetes</taxon>
        <taxon>Kitasatosporales</taxon>
        <taxon>Streptomycetaceae</taxon>
        <taxon>Streptomyces</taxon>
    </lineage>
</organism>
<keyword evidence="7" id="KW-0256">Endoplasmic reticulum</keyword>
<feature type="transmembrane region" description="Helical" evidence="11">
    <location>
        <begin position="246"/>
        <end position="265"/>
    </location>
</feature>
<evidence type="ECO:0000256" key="7">
    <source>
        <dbReference type="ARBA" id="ARBA00022824"/>
    </source>
</evidence>
<evidence type="ECO:0000256" key="10">
    <source>
        <dbReference type="SAM" id="MobiDB-lite"/>
    </source>
</evidence>
<dbReference type="Proteomes" id="UP001431429">
    <property type="component" value="Unassembled WGS sequence"/>
</dbReference>
<evidence type="ECO:0000256" key="1">
    <source>
        <dbReference type="ARBA" id="ARBA00004477"/>
    </source>
</evidence>
<comment type="pathway">
    <text evidence="2">Glycolipid biosynthesis; glycosylphosphatidylinositol-anchor biosynthesis.</text>
</comment>
<comment type="caution">
    <text evidence="12">The sequence shown here is derived from an EMBL/GenBank/DDBJ whole genome shotgun (WGS) entry which is preliminary data.</text>
</comment>
<keyword evidence="4" id="KW-0328">Glycosyltransferase</keyword>
<evidence type="ECO:0000256" key="2">
    <source>
        <dbReference type="ARBA" id="ARBA00004687"/>
    </source>
</evidence>
<evidence type="ECO:0000256" key="11">
    <source>
        <dbReference type="SAM" id="Phobius"/>
    </source>
</evidence>
<feature type="transmembrane region" description="Helical" evidence="11">
    <location>
        <begin position="39"/>
        <end position="64"/>
    </location>
</feature>
<feature type="compositionally biased region" description="Low complexity" evidence="10">
    <location>
        <begin position="10"/>
        <end position="20"/>
    </location>
</feature>
<feature type="transmembrane region" description="Helical" evidence="11">
    <location>
        <begin position="210"/>
        <end position="234"/>
    </location>
</feature>
<keyword evidence="13" id="KW-1185">Reference proteome</keyword>
<evidence type="ECO:0000313" key="12">
    <source>
        <dbReference type="EMBL" id="MCM2392074.1"/>
    </source>
</evidence>
<feature type="transmembrane region" description="Helical" evidence="11">
    <location>
        <begin position="130"/>
        <end position="153"/>
    </location>
</feature>
<feature type="transmembrane region" description="Helical" evidence="11">
    <location>
        <begin position="305"/>
        <end position="327"/>
    </location>
</feature>
<evidence type="ECO:0000256" key="3">
    <source>
        <dbReference type="ARBA" id="ARBA00022502"/>
    </source>
</evidence>
<feature type="transmembrane region" description="Helical" evidence="11">
    <location>
        <begin position="358"/>
        <end position="374"/>
    </location>
</feature>
<evidence type="ECO:0000256" key="6">
    <source>
        <dbReference type="ARBA" id="ARBA00022692"/>
    </source>
</evidence>
<keyword evidence="8 11" id="KW-1133">Transmembrane helix</keyword>
<evidence type="ECO:0000256" key="5">
    <source>
        <dbReference type="ARBA" id="ARBA00022679"/>
    </source>
</evidence>
<accession>A0ABT0UU19</accession>
<feature type="transmembrane region" description="Helical" evidence="11">
    <location>
        <begin position="381"/>
        <end position="406"/>
    </location>
</feature>
<feature type="region of interest" description="Disordered" evidence="10">
    <location>
        <begin position="1"/>
        <end position="29"/>
    </location>
</feature>
<evidence type="ECO:0008006" key="14">
    <source>
        <dbReference type="Google" id="ProtNLM"/>
    </source>
</evidence>
<dbReference type="InterPro" id="IPR007315">
    <property type="entry name" value="PIG-V/Gpi18"/>
</dbReference>
<proteinExistence type="predicted"/>
<keyword evidence="9 11" id="KW-0472">Membrane</keyword>
<evidence type="ECO:0000313" key="13">
    <source>
        <dbReference type="Proteomes" id="UP001431429"/>
    </source>
</evidence>
<evidence type="ECO:0000256" key="4">
    <source>
        <dbReference type="ARBA" id="ARBA00022676"/>
    </source>
</evidence>
<evidence type="ECO:0000256" key="9">
    <source>
        <dbReference type="ARBA" id="ARBA00023136"/>
    </source>
</evidence>
<feature type="transmembrane region" description="Helical" evidence="11">
    <location>
        <begin position="165"/>
        <end position="198"/>
    </location>
</feature>
<gene>
    <name evidence="12" type="ORF">NBG84_27950</name>
</gene>
<keyword evidence="3" id="KW-0337">GPI-anchor biosynthesis</keyword>
<reference evidence="12" key="1">
    <citation type="submission" date="2022-06" db="EMBL/GenBank/DDBJ databases">
        <title>Genome public.</title>
        <authorList>
            <person name="Sun Q."/>
        </authorList>
    </citation>
    <scope>NUCLEOTIDE SEQUENCE</scope>
    <source>
        <strain evidence="12">CWNU-1</strain>
    </source>
</reference>
<comment type="subcellular location">
    <subcellularLocation>
        <location evidence="1">Endoplasmic reticulum membrane</location>
        <topology evidence="1">Multi-pass membrane protein</topology>
    </subcellularLocation>
</comment>
<sequence length="407" mass="43867">MAHQTHSDVRPSAAAVPAPRFRQRTGDPRGLRFRPGDAFLRLIGTVLAVYAGSVSLHLVILGAMTSPGGSSVSDRLLSWDGQLYTSIAADGYPNGFTYDENNQPAGNNLAFFPVYPLLARGLHQITGVDAGTAAIAVAHLSLIAALLALHCLVTRLYDERTATIAVILVAGAQPMALAFFMAYSEALFLALAAGALLAAHRRSWLTAGTLALLTGLTRPAAVALTLAVITAVILEIRRTGRPTWRPLTAVGLACAGTPLYLLWVGNRAGQLDAWFVIQEAGWGTRWDNGASFFTFLRDTFQTGDGWVPISTAVLLIAAICTTIIAWRRDAWPPLLVYGTTVLVMTLGQSNYYHSKLRLLIPAVLFLLPLAKALSRVSRRTLVITLTAATLFGCWYGAHMVTLWRYAI</sequence>
<dbReference type="EMBL" id="JAMQAW010000036">
    <property type="protein sequence ID" value="MCM2392074.1"/>
    <property type="molecule type" value="Genomic_DNA"/>
</dbReference>
<name>A0ABT0UU19_9ACTN</name>